<feature type="region of interest" description="Disordered" evidence="7">
    <location>
        <begin position="578"/>
        <end position="620"/>
    </location>
</feature>
<evidence type="ECO:0000259" key="8">
    <source>
        <dbReference type="PROSITE" id="PS50010"/>
    </source>
</evidence>
<comment type="subcellular location">
    <subcellularLocation>
        <location evidence="1">Cell junction</location>
    </subcellularLocation>
    <subcellularLocation>
        <location evidence="2">Golgi apparatus</location>
        <location evidence="2">Golgi stack</location>
    </subcellularLocation>
</comment>
<evidence type="ECO:0000313" key="11">
    <source>
        <dbReference type="Proteomes" id="UP001150904"/>
    </source>
</evidence>
<feature type="compositionally biased region" description="Basic and acidic residues" evidence="7">
    <location>
        <begin position="1124"/>
        <end position="1134"/>
    </location>
</feature>
<dbReference type="CDD" id="cd00160">
    <property type="entry name" value="RhoGEF"/>
    <property type="match status" value="1"/>
</dbReference>
<feature type="compositionally biased region" description="Acidic residues" evidence="7">
    <location>
        <begin position="816"/>
        <end position="826"/>
    </location>
</feature>
<feature type="region of interest" description="Disordered" evidence="7">
    <location>
        <begin position="1051"/>
        <end position="1112"/>
    </location>
</feature>
<feature type="compositionally biased region" description="Polar residues" evidence="7">
    <location>
        <begin position="70"/>
        <end position="82"/>
    </location>
</feature>
<feature type="region of interest" description="Disordered" evidence="7">
    <location>
        <begin position="669"/>
        <end position="688"/>
    </location>
</feature>
<dbReference type="SUPFAM" id="SSF48065">
    <property type="entry name" value="DBL homology domain (DH-domain)"/>
    <property type="match status" value="1"/>
</dbReference>
<evidence type="ECO:0000256" key="2">
    <source>
        <dbReference type="ARBA" id="ARBA00004348"/>
    </source>
</evidence>
<feature type="region of interest" description="Disordered" evidence="7">
    <location>
        <begin position="1"/>
        <end position="176"/>
    </location>
</feature>
<protein>
    <recommendedName>
        <fullName evidence="3">Dynamin-binding protein</fullName>
    </recommendedName>
    <alternativeName>
        <fullName evidence="6">Scaffold protein Tuba</fullName>
    </alternativeName>
</protein>
<feature type="domain" description="DH" evidence="8">
    <location>
        <begin position="1138"/>
        <end position="1363"/>
    </location>
</feature>
<organism evidence="10 11">
    <name type="scientific">Penicillium cinerascens</name>
    <dbReference type="NCBI Taxonomy" id="70096"/>
    <lineage>
        <taxon>Eukaryota</taxon>
        <taxon>Fungi</taxon>
        <taxon>Dikarya</taxon>
        <taxon>Ascomycota</taxon>
        <taxon>Pezizomycotina</taxon>
        <taxon>Eurotiomycetes</taxon>
        <taxon>Eurotiomycetidae</taxon>
        <taxon>Eurotiales</taxon>
        <taxon>Aspergillaceae</taxon>
        <taxon>Penicillium</taxon>
    </lineage>
</organism>
<feature type="region of interest" description="Disordered" evidence="7">
    <location>
        <begin position="390"/>
        <end position="565"/>
    </location>
</feature>
<feature type="compositionally biased region" description="Polar residues" evidence="7">
    <location>
        <begin position="911"/>
        <end position="926"/>
    </location>
</feature>
<dbReference type="SUPFAM" id="SSF103657">
    <property type="entry name" value="BAR/IMD domain-like"/>
    <property type="match status" value="1"/>
</dbReference>
<evidence type="ECO:0000259" key="9">
    <source>
        <dbReference type="PROSITE" id="PS51021"/>
    </source>
</evidence>
<dbReference type="Proteomes" id="UP001150904">
    <property type="component" value="Unassembled WGS sequence"/>
</dbReference>
<dbReference type="GO" id="GO:0005085">
    <property type="term" value="F:guanyl-nucleotide exchange factor activity"/>
    <property type="evidence" value="ECO:0007669"/>
    <property type="project" value="UniProtKB-KW"/>
</dbReference>
<dbReference type="GO" id="GO:0032955">
    <property type="term" value="P:regulation of division septum assembly"/>
    <property type="evidence" value="ECO:0007669"/>
    <property type="project" value="TreeGrafter"/>
</dbReference>
<feature type="compositionally biased region" description="Basic and acidic residues" evidence="7">
    <location>
        <begin position="778"/>
        <end position="787"/>
    </location>
</feature>
<dbReference type="InterPro" id="IPR027267">
    <property type="entry name" value="AH/BAR_dom_sf"/>
</dbReference>
<feature type="compositionally biased region" description="Polar residues" evidence="7">
    <location>
        <begin position="1682"/>
        <end position="1693"/>
    </location>
</feature>
<feature type="compositionally biased region" description="Low complexity" evidence="7">
    <location>
        <begin position="511"/>
        <end position="523"/>
    </location>
</feature>
<feature type="compositionally biased region" description="Polar residues" evidence="7">
    <location>
        <begin position="1727"/>
        <end position="1748"/>
    </location>
</feature>
<dbReference type="Pfam" id="PF03114">
    <property type="entry name" value="BAR"/>
    <property type="match status" value="1"/>
</dbReference>
<accession>A0A9W9MN42</accession>
<dbReference type="GO" id="GO:0005795">
    <property type="term" value="C:Golgi stack"/>
    <property type="evidence" value="ECO:0007669"/>
    <property type="project" value="UniProtKB-SubCell"/>
</dbReference>
<feature type="domain" description="BAR" evidence="9">
    <location>
        <begin position="1398"/>
        <end position="1615"/>
    </location>
</feature>
<keyword evidence="4" id="KW-0344">Guanine-nucleotide releasing factor</keyword>
<dbReference type="PROSITE" id="PS50010">
    <property type="entry name" value="DH_2"/>
    <property type="match status" value="1"/>
</dbReference>
<dbReference type="OrthoDB" id="10256089at2759"/>
<comment type="caution">
    <text evidence="10">The sequence shown here is derived from an EMBL/GenBank/DDBJ whole genome shotgun (WGS) entry which is preliminary data.</text>
</comment>
<dbReference type="RefSeq" id="XP_058308744.1">
    <property type="nucleotide sequence ID" value="XM_058452206.1"/>
</dbReference>
<dbReference type="InterPro" id="IPR001331">
    <property type="entry name" value="GDS_CDC24_CS"/>
</dbReference>
<feature type="compositionally biased region" description="Polar residues" evidence="7">
    <location>
        <begin position="237"/>
        <end position="249"/>
    </location>
</feature>
<feature type="compositionally biased region" description="Polar residues" evidence="7">
    <location>
        <begin position="845"/>
        <end position="854"/>
    </location>
</feature>
<dbReference type="GO" id="GO:0031991">
    <property type="term" value="P:regulation of actomyosin contractile ring contraction"/>
    <property type="evidence" value="ECO:0007669"/>
    <property type="project" value="TreeGrafter"/>
</dbReference>
<reference evidence="10" key="2">
    <citation type="journal article" date="2023" name="IMA Fungus">
        <title>Comparative genomic study of the Penicillium genus elucidates a diverse pangenome and 15 lateral gene transfer events.</title>
        <authorList>
            <person name="Petersen C."/>
            <person name="Sorensen T."/>
            <person name="Nielsen M.R."/>
            <person name="Sondergaard T.E."/>
            <person name="Sorensen J.L."/>
            <person name="Fitzpatrick D.A."/>
            <person name="Frisvad J.C."/>
            <person name="Nielsen K.L."/>
        </authorList>
    </citation>
    <scope>NUCLEOTIDE SEQUENCE</scope>
    <source>
        <strain evidence="10">IBT 15544</strain>
    </source>
</reference>
<feature type="compositionally biased region" description="Basic and acidic residues" evidence="7">
    <location>
        <begin position="607"/>
        <end position="619"/>
    </location>
</feature>
<evidence type="ECO:0000256" key="6">
    <source>
        <dbReference type="ARBA" id="ARBA00032587"/>
    </source>
</evidence>
<dbReference type="FunFam" id="1.20.900.10:FF:000053">
    <property type="entry name" value="Rho guanyl nucleotide exchange factor, putative"/>
    <property type="match status" value="1"/>
</dbReference>
<dbReference type="PANTHER" id="PTHR22834">
    <property type="entry name" value="NUCLEAR FUSION PROTEIN FUS2"/>
    <property type="match status" value="1"/>
</dbReference>
<evidence type="ECO:0000256" key="7">
    <source>
        <dbReference type="SAM" id="MobiDB-lite"/>
    </source>
</evidence>
<dbReference type="GO" id="GO:0035556">
    <property type="term" value="P:intracellular signal transduction"/>
    <property type="evidence" value="ECO:0007669"/>
    <property type="project" value="InterPro"/>
</dbReference>
<feature type="compositionally biased region" description="Low complexity" evidence="7">
    <location>
        <begin position="1647"/>
        <end position="1668"/>
    </location>
</feature>
<feature type="region of interest" description="Disordered" evidence="7">
    <location>
        <begin position="1647"/>
        <end position="1749"/>
    </location>
</feature>
<name>A0A9W9MN42_9EURO</name>
<dbReference type="CDD" id="cd07589">
    <property type="entry name" value="BAR_DNMBP"/>
    <property type="match status" value="1"/>
</dbReference>
<evidence type="ECO:0000256" key="3">
    <source>
        <dbReference type="ARBA" id="ARBA00018186"/>
    </source>
</evidence>
<evidence type="ECO:0000256" key="4">
    <source>
        <dbReference type="ARBA" id="ARBA00022658"/>
    </source>
</evidence>
<dbReference type="InterPro" id="IPR004148">
    <property type="entry name" value="BAR_dom"/>
</dbReference>
<sequence length="1888" mass="208183">MSGSGVEHDSSARNHKPLPFGRQSSAPAYSQSPHDNSSPFDVSPIAHLSPLASLGGTTYSSLRSGLDPTLSASTNHLPSSSHFKAGGDESPDPDEFYRQRDELEPNPTGDFGDVTTGASNSMATGCRNPNDRVSSLPANVVDPSRSRRPTYRSTSDSPTLGGHSGSASRNVPNVRHRNTSIRDLVSKFEEKADQVLPLPSASRPSSRAASPAGSADGADRSRLAPRRQLRDCLPPISVTNNPRLQSDFTPASPDVERLGETNAVIPPPLVERIPISHPRRPLFGELLSVDTQLNNLGYGIPAHLRRRGSDGSIPSPNPAFAEFSNPPSVRSPQTPTAWYLGQAGSLEAVSIAANTAHQRMNGHRRVRSDLSANTQKEPLAEPWAYDMAVSVPLQPGDGSPGSPNSKSRIPVSSHRLVTASGPESLSSDANNPTFSNRSNATPLAPKGSSRLPKPSLKDSPPRMTEDGSTSFAMTARGRRDTAIGRTRTQVPERNRHLQAYISVPPPKKSPPLRSSRPRQPVSQGVPTSPRSRVGDRVSSLQRSADLDTEARNTRPRQRRIPELGNVDFETRRQRIQQAFNRTVQENERKEEEAAELRRRRSQNLEAGIDKVESPSDEKTLTPATTAKLIPPPVEMATLVKESTGTPGHNKETRSVPQLNLVTVIDPPNDDAPHTTMDSPTLGVPDGVPRESRGAVPVTAIKIGSNETHFTRFGPESQSELIERKPSTDHRTLLDHIMQIRESSDSDSCDEPDCSMSENDDKQSIQIMLHDTTYFHSTSRTDNEEPRHLARHSQAAQHQTRWSLSSWTSSVHNQNDTCDEECDESGDDLVLQMPPPGQEEPPTQTCSAASTSPPSDNDPPIQDLGVMGPATLNNTPQLQPSGVFSTPPSLARQGRWDSRRATQLYLEELTRGKNNNSTRLPPMRTSQDYSSLEVDTRAQDQADSLTDDGVVVPRFEEKPMHERLLHGASLVGREDWENASPSIMDWMHIAAEDEEVTPAHEKPGFINDGVPTPTPHLMMSIAELEGSNDPNAGLGLSVNRQAAYELQRRPVELPAETESASEESRTIQAPHSVSGRVPTLRDPTLSTGSSADSSFQRVESTQSPLAADSSATSLAPSLEHPALVEPKKSPSPEQRRLKKRRHIIKELVDTEYTFGRDMKVVDDIYKGTSSSCLDLSADDVKVLFGNSDQIVQFSMSLQDALKKAARSVYIMPRSQRWASRRTTRNTQPGAMGDDEQFNADTGISGVEKDRATTLGAAFLTHMSGMEKVYTDYLKNHDAANKKLQLLQRNPKVAIWLKECREWASDLTSAWDLDSLLVKPVQRILKYPLLLAQLLEATPDDHPDRASLSSALQDVTNISVRINEMKKRADLVTQVVGRKRNQSDVRTGLSKAFGRRTEKLRQQVGLSDMYEDRDYDALSEKFAEQYIQLQLMVRDVQDYVESTKRWMIQYDEFASTIEGLLDVHHSPYPELDSKWRGFRMSVLDIISNALPEHVDVVTKSCIDPTSKVIALYTGPERVMKKRQKRLLDYGRYKSIMERGEKADKKTTEQGEQFIALNETLKEELPRLFALSAKFGQACLKNLADIQLTWYAILQQKVAPFVEAFPDDMQKVISDWNSDFSFSEAQVLSLGICNGSVLIDSVNLVNFNTPSTRDITSSRRPSTTTSSNPRPQSFAEDSPKVSYDYGTSQLFQSPHMGSQADARHRADSSFSARAPPDPSNHLDAGRSHSHSQLLQEVTNSSGTSSQPTQFEAESFPRLPRLSLDTPFLADVINAPSSVVPAGEQNPPTSPAGRYSSFFSSAMPMSDTPSDGGVAQEAAPMEPTVLFHVASLYEFNIDRSRREAGYPYLTYDTGDIFDVVGEKGELWLARNQDDPTREIGWIWTRHFAKLST</sequence>
<reference evidence="10" key="1">
    <citation type="submission" date="2022-12" db="EMBL/GenBank/DDBJ databases">
        <authorList>
            <person name="Petersen C."/>
        </authorList>
    </citation>
    <scope>NUCLEOTIDE SEQUENCE</scope>
    <source>
        <strain evidence="10">IBT 15544</strain>
    </source>
</reference>
<feature type="region of interest" description="Disordered" evidence="7">
    <location>
        <begin position="1217"/>
        <end position="1238"/>
    </location>
</feature>
<dbReference type="SMART" id="SM00325">
    <property type="entry name" value="RhoGEF"/>
    <property type="match status" value="1"/>
</dbReference>
<evidence type="ECO:0000256" key="5">
    <source>
        <dbReference type="ARBA" id="ARBA00022949"/>
    </source>
</evidence>
<feature type="compositionally biased region" description="Polar residues" evidence="7">
    <location>
        <begin position="870"/>
        <end position="887"/>
    </location>
</feature>
<evidence type="ECO:0000313" key="10">
    <source>
        <dbReference type="EMBL" id="KAJ5204265.1"/>
    </source>
</evidence>
<dbReference type="PROSITE" id="PS51021">
    <property type="entry name" value="BAR"/>
    <property type="match status" value="1"/>
</dbReference>
<dbReference type="PROSITE" id="PS00741">
    <property type="entry name" value="DH_1"/>
    <property type="match status" value="1"/>
</dbReference>
<feature type="region of interest" description="Disordered" evidence="7">
    <location>
        <begin position="1117"/>
        <end position="1136"/>
    </location>
</feature>
<feature type="compositionally biased region" description="Polar residues" evidence="7">
    <location>
        <begin position="1083"/>
        <end position="1112"/>
    </location>
</feature>
<feature type="region of interest" description="Disordered" evidence="7">
    <location>
        <begin position="1775"/>
        <end position="1812"/>
    </location>
</feature>
<feature type="compositionally biased region" description="Basic and acidic residues" evidence="7">
    <location>
        <begin position="584"/>
        <end position="596"/>
    </location>
</feature>
<feature type="region of interest" description="Disordered" evidence="7">
    <location>
        <begin position="195"/>
        <end position="255"/>
    </location>
</feature>
<dbReference type="SMART" id="SM00721">
    <property type="entry name" value="BAR"/>
    <property type="match status" value="1"/>
</dbReference>
<feature type="compositionally biased region" description="Polar residues" evidence="7">
    <location>
        <begin position="793"/>
        <end position="815"/>
    </location>
</feature>
<feature type="compositionally biased region" description="Low complexity" evidence="7">
    <location>
        <begin position="199"/>
        <end position="216"/>
    </location>
</feature>
<dbReference type="PANTHER" id="PTHR22834:SF20">
    <property type="entry name" value="SH3 DOMAIN-CONTAINING PROTEIN"/>
    <property type="match status" value="1"/>
</dbReference>
<dbReference type="InterPro" id="IPR051492">
    <property type="entry name" value="Dynamin-Rho_GEF"/>
</dbReference>
<dbReference type="InterPro" id="IPR000219">
    <property type="entry name" value="DH_dom"/>
</dbReference>
<dbReference type="Gene3D" id="1.20.900.10">
    <property type="entry name" value="Dbl homology (DH) domain"/>
    <property type="match status" value="1"/>
</dbReference>
<gene>
    <name evidence="10" type="ORF">N7498_005144</name>
</gene>
<keyword evidence="11" id="KW-1185">Reference proteome</keyword>
<evidence type="ECO:0000256" key="1">
    <source>
        <dbReference type="ARBA" id="ARBA00004282"/>
    </source>
</evidence>
<dbReference type="InterPro" id="IPR035899">
    <property type="entry name" value="DBL_dom_sf"/>
</dbReference>
<dbReference type="EMBL" id="JAPQKR010000012">
    <property type="protein sequence ID" value="KAJ5204265.1"/>
    <property type="molecule type" value="Genomic_DNA"/>
</dbReference>
<proteinExistence type="predicted"/>
<feature type="region of interest" description="Disordered" evidence="7">
    <location>
        <begin position="776"/>
        <end position="926"/>
    </location>
</feature>
<dbReference type="Pfam" id="PF00621">
    <property type="entry name" value="RhoGEF"/>
    <property type="match status" value="1"/>
</dbReference>
<dbReference type="Gene3D" id="1.20.1270.60">
    <property type="entry name" value="Arfaptin homology (AH) domain/BAR domain"/>
    <property type="match status" value="1"/>
</dbReference>
<keyword evidence="5" id="KW-0965">Cell junction</keyword>
<dbReference type="GeneID" id="83179507"/>
<feature type="compositionally biased region" description="Polar residues" evidence="7">
    <location>
        <begin position="421"/>
        <end position="441"/>
    </location>
</feature>
<feature type="compositionally biased region" description="Basic and acidic residues" evidence="7">
    <location>
        <begin position="455"/>
        <end position="465"/>
    </location>
</feature>
<feature type="compositionally biased region" description="Basic and acidic residues" evidence="7">
    <location>
        <begin position="1"/>
        <end position="12"/>
    </location>
</feature>
<feature type="compositionally biased region" description="Polar residues" evidence="7">
    <location>
        <begin position="22"/>
        <end position="40"/>
    </location>
</feature>